<comment type="caution">
    <text evidence="4">The sequence shown here is derived from an EMBL/GenBank/DDBJ whole genome shotgun (WGS) entry which is preliminary data.</text>
</comment>
<dbReference type="Gene3D" id="2.102.10.10">
    <property type="entry name" value="Rieske [2Fe-2S] iron-sulphur domain"/>
    <property type="match status" value="1"/>
</dbReference>
<evidence type="ECO:0000256" key="1">
    <source>
        <dbReference type="ARBA" id="ARBA00023002"/>
    </source>
</evidence>
<dbReference type="PANTHER" id="PTHR40562">
    <property type="match status" value="1"/>
</dbReference>
<reference evidence="5" key="1">
    <citation type="journal article" date="2019" name="Int. J. Syst. Evol. Microbiol.">
        <title>The Global Catalogue of Microorganisms (GCM) 10K type strain sequencing project: providing services to taxonomists for standard genome sequencing and annotation.</title>
        <authorList>
            <consortium name="The Broad Institute Genomics Platform"/>
            <consortium name="The Broad Institute Genome Sequencing Center for Infectious Disease"/>
            <person name="Wu L."/>
            <person name="Ma J."/>
        </authorList>
    </citation>
    <scope>NUCLEOTIDE SEQUENCE [LARGE SCALE GENOMIC DNA]</scope>
    <source>
        <strain evidence="5">KCTC 12847</strain>
    </source>
</reference>
<keyword evidence="1" id="KW-0560">Oxidoreductase</keyword>
<evidence type="ECO:0000313" key="4">
    <source>
        <dbReference type="EMBL" id="MFC3291992.1"/>
    </source>
</evidence>
<keyword evidence="2" id="KW-0534">Nitrate assimilation</keyword>
<organism evidence="4 5">
    <name type="scientific">Modicisalibacter luteus</name>
    <dbReference type="NCBI Taxonomy" id="453962"/>
    <lineage>
        <taxon>Bacteria</taxon>
        <taxon>Pseudomonadati</taxon>
        <taxon>Pseudomonadota</taxon>
        <taxon>Gammaproteobacteria</taxon>
        <taxon>Oceanospirillales</taxon>
        <taxon>Halomonadaceae</taxon>
        <taxon>Modicisalibacter</taxon>
    </lineage>
</organism>
<protein>
    <submittedName>
        <fullName evidence="4">Nitrite reductase small subunit NirD</fullName>
    </submittedName>
</protein>
<evidence type="ECO:0000256" key="2">
    <source>
        <dbReference type="ARBA" id="ARBA00023063"/>
    </source>
</evidence>
<dbReference type="EMBL" id="JBHRUH010000012">
    <property type="protein sequence ID" value="MFC3291992.1"/>
    <property type="molecule type" value="Genomic_DNA"/>
</dbReference>
<dbReference type="NCBIfam" id="TIGR02378">
    <property type="entry name" value="nirD_assim_sml"/>
    <property type="match status" value="1"/>
</dbReference>
<dbReference type="SUPFAM" id="SSF50022">
    <property type="entry name" value="ISP domain"/>
    <property type="match status" value="1"/>
</dbReference>
<evidence type="ECO:0000313" key="5">
    <source>
        <dbReference type="Proteomes" id="UP001595640"/>
    </source>
</evidence>
<keyword evidence="5" id="KW-1185">Reference proteome</keyword>
<name>A0ABV7LZG4_9GAMM</name>
<proteinExistence type="predicted"/>
<dbReference type="PANTHER" id="PTHR40562:SF1">
    <property type="entry name" value="NITRITE REDUCTASE (NADH) SMALL SUBUNIT"/>
    <property type="match status" value="1"/>
</dbReference>
<dbReference type="Pfam" id="PF13806">
    <property type="entry name" value="Rieske_2"/>
    <property type="match status" value="1"/>
</dbReference>
<dbReference type="InterPro" id="IPR017881">
    <property type="entry name" value="NirD"/>
</dbReference>
<gene>
    <name evidence="4" type="primary">nirD</name>
    <name evidence="4" type="ORF">ACFOEI_07900</name>
</gene>
<evidence type="ECO:0000259" key="3">
    <source>
        <dbReference type="Pfam" id="PF13806"/>
    </source>
</evidence>
<dbReference type="InterPro" id="IPR012748">
    <property type="entry name" value="Rieske-like_NirD"/>
</dbReference>
<dbReference type="InterPro" id="IPR036922">
    <property type="entry name" value="Rieske_2Fe-2S_sf"/>
</dbReference>
<accession>A0ABV7LZG4</accession>
<feature type="domain" description="Rieske-like [2Fe-2S]" evidence="3">
    <location>
        <begin position="16"/>
        <end position="125"/>
    </location>
</feature>
<dbReference type="PROSITE" id="PS51300">
    <property type="entry name" value="NIRD"/>
    <property type="match status" value="1"/>
</dbReference>
<sequence>MSTATALKSKTGTDVNWQALCTWADLVEFSGVAAWLETETGPAQVALFYIPGYETELFAVDNHDPLGKANVIARGIIGDVKGEPVVASPLYKQHYRLKDGRCVEDDSVKLRTWPVRFDGDQVMVKLSH</sequence>
<dbReference type="Proteomes" id="UP001595640">
    <property type="component" value="Unassembled WGS sequence"/>
</dbReference>
<dbReference type="CDD" id="cd03529">
    <property type="entry name" value="Rieske_NirD"/>
    <property type="match status" value="1"/>
</dbReference>
<dbReference type="RefSeq" id="WP_019017444.1">
    <property type="nucleotide sequence ID" value="NZ_BMXD01000003.1"/>
</dbReference>